<keyword evidence="3" id="KW-1185">Reference proteome</keyword>
<reference evidence="2 3" key="1">
    <citation type="submission" date="2015-10" db="EMBL/GenBank/DDBJ databases">
        <title>Draft genome sequence of Streptomyces longwoodensis DSM 41677, type strain for the species Streptomyces longwoodensis.</title>
        <authorList>
            <person name="Ruckert C."/>
            <person name="Winkler A."/>
            <person name="Kalinowski J."/>
            <person name="Kampfer P."/>
            <person name="Glaeser S."/>
        </authorList>
    </citation>
    <scope>NUCLEOTIDE SEQUENCE [LARGE SCALE GENOMIC DNA]</scope>
    <source>
        <strain evidence="2 3">DSM 41677</strain>
    </source>
</reference>
<evidence type="ECO:0008006" key="4">
    <source>
        <dbReference type="Google" id="ProtNLM"/>
    </source>
</evidence>
<feature type="signal peptide" evidence="1">
    <location>
        <begin position="1"/>
        <end position="21"/>
    </location>
</feature>
<accession>A0A101R131</accession>
<feature type="chain" id="PRO_5007104428" description="Peptidase inhibitor family I36" evidence="1">
    <location>
        <begin position="22"/>
        <end position="178"/>
    </location>
</feature>
<gene>
    <name evidence="2" type="ORF">AQJ30_08790</name>
</gene>
<protein>
    <recommendedName>
        <fullName evidence="4">Peptidase inhibitor family I36</fullName>
    </recommendedName>
</protein>
<comment type="caution">
    <text evidence="2">The sequence shown here is derived from an EMBL/GenBank/DDBJ whole genome shotgun (WGS) entry which is preliminary data.</text>
</comment>
<dbReference type="EMBL" id="LMWS01000010">
    <property type="protein sequence ID" value="KUN39752.1"/>
    <property type="molecule type" value="Genomic_DNA"/>
</dbReference>
<dbReference type="AlphaFoldDB" id="A0A101R131"/>
<name>A0A101R131_9ACTN</name>
<dbReference type="Proteomes" id="UP000053271">
    <property type="component" value="Unassembled WGS sequence"/>
</dbReference>
<sequence>MAAAAGLSAVLALTGTATAEAAPVPAGGFAAQAEALGLTAAEAHTLQDRADAYLAEVGGTQVAANRIRLGAGAVLTLALPTTAGARQGVSPGAAAYTCGYGHFCAYSDPYRSGDVIDMYACASYKIPWFGDGSWENNQTRGTRAQFRDNQFIVRWTDRGAYDNDDVADWSWVHYVTNC</sequence>
<keyword evidence="1" id="KW-0732">Signal</keyword>
<evidence type="ECO:0000313" key="2">
    <source>
        <dbReference type="EMBL" id="KUN39752.1"/>
    </source>
</evidence>
<proteinExistence type="predicted"/>
<evidence type="ECO:0000313" key="3">
    <source>
        <dbReference type="Proteomes" id="UP000053271"/>
    </source>
</evidence>
<evidence type="ECO:0000256" key="1">
    <source>
        <dbReference type="SAM" id="SignalP"/>
    </source>
</evidence>
<organism evidence="2 3">
    <name type="scientific">Streptomyces longwoodensis</name>
    <dbReference type="NCBI Taxonomy" id="68231"/>
    <lineage>
        <taxon>Bacteria</taxon>
        <taxon>Bacillati</taxon>
        <taxon>Actinomycetota</taxon>
        <taxon>Actinomycetes</taxon>
        <taxon>Kitasatosporales</taxon>
        <taxon>Streptomycetaceae</taxon>
        <taxon>Streptomyces</taxon>
    </lineage>
</organism>